<comment type="subcellular location">
    <subcellularLocation>
        <location evidence="1 11">Golgi apparatus membrane</location>
        <topology evidence="1 11">Single-pass type II membrane protein</topology>
    </subcellularLocation>
</comment>
<dbReference type="GO" id="GO:0006493">
    <property type="term" value="P:protein O-linked glycosylation"/>
    <property type="evidence" value="ECO:0007669"/>
    <property type="project" value="TreeGrafter"/>
</dbReference>
<evidence type="ECO:0000256" key="2">
    <source>
        <dbReference type="ARBA" id="ARBA00008661"/>
    </source>
</evidence>
<proteinExistence type="inferred from homology"/>
<evidence type="ECO:0000256" key="7">
    <source>
        <dbReference type="ARBA" id="ARBA00022989"/>
    </source>
</evidence>
<dbReference type="EMBL" id="VSWD01000003">
    <property type="protein sequence ID" value="KAK3106307.1"/>
    <property type="molecule type" value="Genomic_DNA"/>
</dbReference>
<evidence type="ECO:0000256" key="5">
    <source>
        <dbReference type="ARBA" id="ARBA00022692"/>
    </source>
</evidence>
<dbReference type="Proteomes" id="UP001186944">
    <property type="component" value="Unassembled WGS sequence"/>
</dbReference>
<evidence type="ECO:0000256" key="10">
    <source>
        <dbReference type="ARBA" id="ARBA00023180"/>
    </source>
</evidence>
<accession>A0AA88YQX4</accession>
<evidence type="ECO:0000256" key="11">
    <source>
        <dbReference type="RuleBase" id="RU363063"/>
    </source>
</evidence>
<dbReference type="EC" id="2.4.1.-" evidence="11"/>
<keyword evidence="7" id="KW-1133">Transmembrane helix</keyword>
<evidence type="ECO:0000313" key="12">
    <source>
        <dbReference type="EMBL" id="KAK3106307.1"/>
    </source>
</evidence>
<keyword evidence="4" id="KW-0808">Transferase</keyword>
<evidence type="ECO:0000256" key="9">
    <source>
        <dbReference type="ARBA" id="ARBA00023136"/>
    </source>
</evidence>
<comment type="similarity">
    <text evidence="2 11">Belongs to the glycosyltransferase 31 family.</text>
</comment>
<sequence length="305" mass="35271">MRNNSSARKLQQIEVNHFYNGSKSTINKTELNSKIITGLTPLIQPNICYKNRYKLIIVICSDPAKYHKRNAIRDTFGNKEALQAVEARIIFLVGTRDDDRIKDRIYEENRQNEDILQFNFMDSYRNLTLKSLSMIKWIKENCMESVRFILKSDDDMYVNVPNLIKNLEKVTERDFIMGSKIIGAKPIQDPNSKWYTPKEVFSEKNYPHYVSGTAYALSVSSIPKLYNASFMTPLFWLEDIYVTGLCAREAGVSVINNLGFTFDRRKPTGCSFKNVISGHQVYLPEMYRIHMELSDRSIVCPDVIA</sequence>
<evidence type="ECO:0000256" key="8">
    <source>
        <dbReference type="ARBA" id="ARBA00023034"/>
    </source>
</evidence>
<dbReference type="AlphaFoldDB" id="A0AA88YQX4"/>
<keyword evidence="3 11" id="KW-0328">Glycosyltransferase</keyword>
<dbReference type="FunFam" id="3.90.550.50:FF:000001">
    <property type="entry name" value="Hexosyltransferase"/>
    <property type="match status" value="1"/>
</dbReference>
<reference evidence="12" key="1">
    <citation type="submission" date="2019-08" db="EMBL/GenBank/DDBJ databases">
        <title>The improved chromosome-level genome for the pearl oyster Pinctada fucata martensii using PacBio sequencing and Hi-C.</title>
        <authorList>
            <person name="Zheng Z."/>
        </authorList>
    </citation>
    <scope>NUCLEOTIDE SEQUENCE</scope>
    <source>
        <strain evidence="12">ZZ-2019</strain>
        <tissue evidence="12">Adductor muscle</tissue>
    </source>
</reference>
<keyword evidence="6" id="KW-0735">Signal-anchor</keyword>
<keyword evidence="10" id="KW-0325">Glycoprotein</keyword>
<keyword evidence="5" id="KW-0812">Transmembrane</keyword>
<dbReference type="GO" id="GO:0016758">
    <property type="term" value="F:hexosyltransferase activity"/>
    <property type="evidence" value="ECO:0007669"/>
    <property type="project" value="InterPro"/>
</dbReference>
<keyword evidence="13" id="KW-1185">Reference proteome</keyword>
<dbReference type="PANTHER" id="PTHR11214">
    <property type="entry name" value="BETA-1,3-N-ACETYLGLUCOSAMINYLTRANSFERASE"/>
    <property type="match status" value="1"/>
</dbReference>
<dbReference type="InterPro" id="IPR002659">
    <property type="entry name" value="Glyco_trans_31"/>
</dbReference>
<evidence type="ECO:0000256" key="4">
    <source>
        <dbReference type="ARBA" id="ARBA00022679"/>
    </source>
</evidence>
<evidence type="ECO:0000256" key="6">
    <source>
        <dbReference type="ARBA" id="ARBA00022968"/>
    </source>
</evidence>
<protein>
    <recommendedName>
        <fullName evidence="11">Hexosyltransferase</fullName>
        <ecNumber evidence="11">2.4.1.-</ecNumber>
    </recommendedName>
</protein>
<keyword evidence="9" id="KW-0472">Membrane</keyword>
<organism evidence="12 13">
    <name type="scientific">Pinctada imbricata</name>
    <name type="common">Atlantic pearl-oyster</name>
    <name type="synonym">Pinctada martensii</name>
    <dbReference type="NCBI Taxonomy" id="66713"/>
    <lineage>
        <taxon>Eukaryota</taxon>
        <taxon>Metazoa</taxon>
        <taxon>Spiralia</taxon>
        <taxon>Lophotrochozoa</taxon>
        <taxon>Mollusca</taxon>
        <taxon>Bivalvia</taxon>
        <taxon>Autobranchia</taxon>
        <taxon>Pteriomorphia</taxon>
        <taxon>Pterioida</taxon>
        <taxon>Pterioidea</taxon>
        <taxon>Pteriidae</taxon>
        <taxon>Pinctada</taxon>
    </lineage>
</organism>
<name>A0AA88YQX4_PINIB</name>
<dbReference type="GO" id="GO:0000139">
    <property type="term" value="C:Golgi membrane"/>
    <property type="evidence" value="ECO:0007669"/>
    <property type="project" value="UniProtKB-SubCell"/>
</dbReference>
<comment type="caution">
    <text evidence="12">The sequence shown here is derived from an EMBL/GenBank/DDBJ whole genome shotgun (WGS) entry which is preliminary data.</text>
</comment>
<keyword evidence="8 11" id="KW-0333">Golgi apparatus</keyword>
<dbReference type="Pfam" id="PF01762">
    <property type="entry name" value="Galactosyl_T"/>
    <property type="match status" value="1"/>
</dbReference>
<evidence type="ECO:0000256" key="3">
    <source>
        <dbReference type="ARBA" id="ARBA00022676"/>
    </source>
</evidence>
<evidence type="ECO:0000313" key="13">
    <source>
        <dbReference type="Proteomes" id="UP001186944"/>
    </source>
</evidence>
<evidence type="ECO:0000256" key="1">
    <source>
        <dbReference type="ARBA" id="ARBA00004323"/>
    </source>
</evidence>
<dbReference type="PANTHER" id="PTHR11214:SF314">
    <property type="entry name" value="HEXOSYLTRANSFERASE"/>
    <property type="match status" value="1"/>
</dbReference>
<gene>
    <name evidence="12" type="ORF">FSP39_017448</name>
</gene>
<dbReference type="Gene3D" id="3.90.550.50">
    <property type="match status" value="1"/>
</dbReference>